<proteinExistence type="predicted"/>
<evidence type="ECO:0000313" key="4">
    <source>
        <dbReference type="Proteomes" id="UP001500755"/>
    </source>
</evidence>
<evidence type="ECO:0000256" key="1">
    <source>
        <dbReference type="ARBA" id="ARBA00013064"/>
    </source>
</evidence>
<reference evidence="4" key="1">
    <citation type="journal article" date="2019" name="Int. J. Syst. Evol. Microbiol.">
        <title>The Global Catalogue of Microorganisms (GCM) 10K type strain sequencing project: providing services to taxonomists for standard genome sequencing and annotation.</title>
        <authorList>
            <consortium name="The Broad Institute Genomics Platform"/>
            <consortium name="The Broad Institute Genome Sequencing Center for Infectious Disease"/>
            <person name="Wu L."/>
            <person name="Ma J."/>
        </authorList>
    </citation>
    <scope>NUCLEOTIDE SEQUENCE [LARGE SCALE GENOMIC DNA]</scope>
    <source>
        <strain evidence="4">JCM 14546</strain>
    </source>
</reference>
<dbReference type="InterPro" id="IPR050438">
    <property type="entry name" value="LMW_PTPase"/>
</dbReference>
<dbReference type="Gene3D" id="3.40.50.2300">
    <property type="match status" value="1"/>
</dbReference>
<gene>
    <name evidence="3" type="ORF">GCM10009755_17560</name>
</gene>
<dbReference type="Pfam" id="PF01451">
    <property type="entry name" value="LMWPc"/>
    <property type="match status" value="1"/>
</dbReference>
<protein>
    <recommendedName>
        <fullName evidence="1">protein-tyrosine-phosphatase</fullName>
        <ecNumber evidence="1">3.1.3.48</ecNumber>
    </recommendedName>
</protein>
<accession>A0ABP5EXM2</accession>
<dbReference type="PANTHER" id="PTHR11717:SF7">
    <property type="entry name" value="LOW MOLECULAR WEIGHT PHOSPHOTYROSINE PROTEIN PHOSPHATASE"/>
    <property type="match status" value="1"/>
</dbReference>
<dbReference type="Proteomes" id="UP001500755">
    <property type="component" value="Unassembled WGS sequence"/>
</dbReference>
<feature type="domain" description="Phosphotyrosine protein phosphatase I" evidence="2">
    <location>
        <begin position="1"/>
        <end position="161"/>
    </location>
</feature>
<dbReference type="InterPro" id="IPR023485">
    <property type="entry name" value="Ptyr_pPase"/>
</dbReference>
<dbReference type="SUPFAM" id="SSF52788">
    <property type="entry name" value="Phosphotyrosine protein phosphatases I"/>
    <property type="match status" value="1"/>
</dbReference>
<evidence type="ECO:0000313" key="3">
    <source>
        <dbReference type="EMBL" id="GAA2007672.1"/>
    </source>
</evidence>
<dbReference type="EMBL" id="BAAANO010000015">
    <property type="protein sequence ID" value="GAA2007672.1"/>
    <property type="molecule type" value="Genomic_DNA"/>
</dbReference>
<dbReference type="SMART" id="SM00226">
    <property type="entry name" value="LMWPc"/>
    <property type="match status" value="1"/>
</dbReference>
<dbReference type="EC" id="3.1.3.48" evidence="1"/>
<evidence type="ECO:0000259" key="2">
    <source>
        <dbReference type="SMART" id="SM00226"/>
    </source>
</evidence>
<dbReference type="CDD" id="cd16343">
    <property type="entry name" value="LMWPTP"/>
    <property type="match status" value="1"/>
</dbReference>
<name>A0ABP5EXM2_9MICO</name>
<keyword evidence="4" id="KW-1185">Reference proteome</keyword>
<dbReference type="PANTHER" id="PTHR11717">
    <property type="entry name" value="LOW MOLECULAR WEIGHT PROTEIN TYROSINE PHOSPHATASE"/>
    <property type="match status" value="1"/>
</dbReference>
<organism evidence="3 4">
    <name type="scientific">Brevibacterium samyangense</name>
    <dbReference type="NCBI Taxonomy" id="366888"/>
    <lineage>
        <taxon>Bacteria</taxon>
        <taxon>Bacillati</taxon>
        <taxon>Actinomycetota</taxon>
        <taxon>Actinomycetes</taxon>
        <taxon>Micrococcales</taxon>
        <taxon>Brevibacteriaceae</taxon>
        <taxon>Brevibacterium</taxon>
    </lineage>
</organism>
<dbReference type="InterPro" id="IPR036196">
    <property type="entry name" value="Ptyr_pPase_sf"/>
</dbReference>
<sequence>MAERILTSALAQDVAAGNLPAAFAESFVVDSAGTSDEEAGNPVDPRAVRVLEDAGYDAAGHTARQITSEWLAERDLAIAMTRRHFAVLTRLAAHLPEERRPEIRMFRSFDPACADLVADLPPHTAPQDSALDVNDPWYGGPADFLVTRDLLEAGMPGVLAWIRARATPEPASLVPTSFRSE</sequence>
<comment type="caution">
    <text evidence="3">The sequence shown here is derived from an EMBL/GenBank/DDBJ whole genome shotgun (WGS) entry which is preliminary data.</text>
</comment>